<feature type="region of interest" description="Disordered" evidence="1">
    <location>
        <begin position="1"/>
        <end position="32"/>
    </location>
</feature>
<sequence>MPPRLPDLRNLGPKSNLSQGRTNKRNNPNLEKYRFLQKARFFKKERTKFLINSEMRRNKDKTNKNEHLDGYKN</sequence>
<dbReference type="AlphaFoldDB" id="A0A915L140"/>
<proteinExistence type="predicted"/>
<protein>
    <submittedName>
        <fullName evidence="3">Uncharacterized protein</fullName>
    </submittedName>
</protein>
<organism evidence="2 3">
    <name type="scientific">Romanomermis culicivorax</name>
    <name type="common">Nematode worm</name>
    <dbReference type="NCBI Taxonomy" id="13658"/>
    <lineage>
        <taxon>Eukaryota</taxon>
        <taxon>Metazoa</taxon>
        <taxon>Ecdysozoa</taxon>
        <taxon>Nematoda</taxon>
        <taxon>Enoplea</taxon>
        <taxon>Dorylaimia</taxon>
        <taxon>Mermithida</taxon>
        <taxon>Mermithoidea</taxon>
        <taxon>Mermithidae</taxon>
        <taxon>Romanomermis</taxon>
    </lineage>
</organism>
<accession>A0A915L140</accession>
<evidence type="ECO:0000313" key="3">
    <source>
        <dbReference type="WBParaSite" id="nRc.2.0.1.t44894-RA"/>
    </source>
</evidence>
<dbReference type="Proteomes" id="UP000887565">
    <property type="component" value="Unplaced"/>
</dbReference>
<reference evidence="3" key="1">
    <citation type="submission" date="2022-11" db="UniProtKB">
        <authorList>
            <consortium name="WormBaseParasite"/>
        </authorList>
    </citation>
    <scope>IDENTIFICATION</scope>
</reference>
<dbReference type="WBParaSite" id="nRc.2.0.1.t44894-RA">
    <property type="protein sequence ID" value="nRc.2.0.1.t44894-RA"/>
    <property type="gene ID" value="nRc.2.0.1.g44894"/>
</dbReference>
<evidence type="ECO:0000313" key="2">
    <source>
        <dbReference type="Proteomes" id="UP000887565"/>
    </source>
</evidence>
<keyword evidence="2" id="KW-1185">Reference proteome</keyword>
<name>A0A915L140_ROMCU</name>
<feature type="region of interest" description="Disordered" evidence="1">
    <location>
        <begin position="52"/>
        <end position="73"/>
    </location>
</feature>
<evidence type="ECO:0000256" key="1">
    <source>
        <dbReference type="SAM" id="MobiDB-lite"/>
    </source>
</evidence>
<feature type="compositionally biased region" description="Polar residues" evidence="1">
    <location>
        <begin position="13"/>
        <end position="29"/>
    </location>
</feature>